<keyword evidence="2" id="KW-0812">Transmembrane</keyword>
<feature type="region of interest" description="Disordered" evidence="1">
    <location>
        <begin position="274"/>
        <end position="293"/>
    </location>
</feature>
<organism evidence="3 4">
    <name type="scientific">Nocardioides islandensis</name>
    <dbReference type="NCBI Taxonomy" id="433663"/>
    <lineage>
        <taxon>Bacteria</taxon>
        <taxon>Bacillati</taxon>
        <taxon>Actinomycetota</taxon>
        <taxon>Actinomycetes</taxon>
        <taxon>Propionibacteriales</taxon>
        <taxon>Nocardioidaceae</taxon>
        <taxon>Nocardioides</taxon>
    </lineage>
</organism>
<protein>
    <recommendedName>
        <fullName evidence="5">WD40 repeat domain-containing protein</fullName>
    </recommendedName>
</protein>
<dbReference type="SUPFAM" id="SSF82171">
    <property type="entry name" value="DPP6 N-terminal domain-like"/>
    <property type="match status" value="1"/>
</dbReference>
<evidence type="ECO:0000256" key="1">
    <source>
        <dbReference type="SAM" id="MobiDB-lite"/>
    </source>
</evidence>
<keyword evidence="2" id="KW-0472">Membrane</keyword>
<comment type="caution">
    <text evidence="3">The sequence shown here is derived from an EMBL/GenBank/DDBJ whole genome shotgun (WGS) entry which is preliminary data.</text>
</comment>
<dbReference type="RefSeq" id="WP_194706649.1">
    <property type="nucleotide sequence ID" value="NZ_JADKPN010000004.1"/>
</dbReference>
<dbReference type="Proteomes" id="UP000640489">
    <property type="component" value="Unassembled WGS sequence"/>
</dbReference>
<reference evidence="3" key="1">
    <citation type="submission" date="2020-11" db="EMBL/GenBank/DDBJ databases">
        <title>Nocardioides sp. nov., isolated from Soil of Cynanchum wilfordii Hemsley rhizosphere.</title>
        <authorList>
            <person name="Lee J.-S."/>
            <person name="Suh M.K."/>
            <person name="Kim J.-S."/>
        </authorList>
    </citation>
    <scope>NUCLEOTIDE SEQUENCE</scope>
    <source>
        <strain evidence="3">KCTC 19275</strain>
    </source>
</reference>
<proteinExistence type="predicted"/>
<evidence type="ECO:0008006" key="5">
    <source>
        <dbReference type="Google" id="ProtNLM"/>
    </source>
</evidence>
<gene>
    <name evidence="3" type="ORF">ISU07_10100</name>
</gene>
<keyword evidence="4" id="KW-1185">Reference proteome</keyword>
<dbReference type="EMBL" id="JADKPN010000004">
    <property type="protein sequence ID" value="MBF4763478.1"/>
    <property type="molecule type" value="Genomic_DNA"/>
</dbReference>
<keyword evidence="2" id="KW-1133">Transmembrane helix</keyword>
<evidence type="ECO:0000256" key="2">
    <source>
        <dbReference type="SAM" id="Phobius"/>
    </source>
</evidence>
<feature type="transmembrane region" description="Helical" evidence="2">
    <location>
        <begin position="104"/>
        <end position="126"/>
    </location>
</feature>
<name>A0A930VEH7_9ACTN</name>
<sequence length="429" mass="46058">MPQRSSREQDYAAYVEARGPTLVRCLVVRGLPLPRAQSAATEAFADLRGDWDELVHWGDVDEALFAPGEIAALLDDESVPPPAPFSYDRVRAVLARRRRRQWRIAGAQTGAASIALVVATLVAGSAQPPPRKPDHSLGRVAVAAVPNDTGVVWWADGTLHLADVALEVGDVRRLVAAGGAAAYLDGQGRLVAAYPDGHRTLLGRPTSGSSLVSSPVGLVAWVDASRPAVQRLVVWDLTAERQVAGVVVSGLRTEPTGFDGGWLTFRIGTTDWVWNPRGGDPRQTGDGAPKADGDEWTSLVDTVVGSRLEQVGWTMRVVHTRTGRMTYFPGFVDGALSPDGRRVLARPVGGEPQLYDAHSGERLDTWYPGGWRLLDATFVDDDRVAWLTERDDGRAFLVVCGSPGAPMDCSTPEDLHAEGTPVIARDTTG</sequence>
<dbReference type="AlphaFoldDB" id="A0A930VEH7"/>
<accession>A0A930VEH7</accession>
<evidence type="ECO:0000313" key="3">
    <source>
        <dbReference type="EMBL" id="MBF4763478.1"/>
    </source>
</evidence>
<evidence type="ECO:0000313" key="4">
    <source>
        <dbReference type="Proteomes" id="UP000640489"/>
    </source>
</evidence>